<protein>
    <recommendedName>
        <fullName evidence="3">Recombinase</fullName>
    </recommendedName>
</protein>
<dbReference type="Gene3D" id="3.90.1750.20">
    <property type="entry name" value="Putative Large Serine Recombinase, Chain B, Domain 2"/>
    <property type="match status" value="1"/>
</dbReference>
<keyword evidence="2" id="KW-1185">Reference proteome</keyword>
<gene>
    <name evidence="1" type="ORF">NE398_09480</name>
</gene>
<accession>A0A9X4B064</accession>
<evidence type="ECO:0008006" key="3">
    <source>
        <dbReference type="Google" id="ProtNLM"/>
    </source>
</evidence>
<evidence type="ECO:0000313" key="2">
    <source>
        <dbReference type="Proteomes" id="UP001141183"/>
    </source>
</evidence>
<name>A0A9X4B064_9CLOT</name>
<dbReference type="EMBL" id="JAMRYU010000009">
    <property type="protein sequence ID" value="MDC4240395.1"/>
    <property type="molecule type" value="Genomic_DNA"/>
</dbReference>
<dbReference type="AlphaFoldDB" id="A0A9X4B064"/>
<organism evidence="1 2">
    <name type="scientific">Clostridium tertium</name>
    <dbReference type="NCBI Taxonomy" id="1559"/>
    <lineage>
        <taxon>Bacteria</taxon>
        <taxon>Bacillati</taxon>
        <taxon>Bacillota</taxon>
        <taxon>Clostridia</taxon>
        <taxon>Eubacteriales</taxon>
        <taxon>Clostridiaceae</taxon>
        <taxon>Clostridium</taxon>
    </lineage>
</organism>
<dbReference type="InterPro" id="IPR038109">
    <property type="entry name" value="DNA_bind_recomb_sf"/>
</dbReference>
<dbReference type="Proteomes" id="UP001141183">
    <property type="component" value="Unassembled WGS sequence"/>
</dbReference>
<comment type="caution">
    <text evidence="1">The sequence shown here is derived from an EMBL/GenBank/DDBJ whole genome shotgun (WGS) entry which is preliminary data.</text>
</comment>
<reference evidence="1" key="1">
    <citation type="submission" date="2022-05" db="EMBL/GenBank/DDBJ databases">
        <title>Draft genome sequence of Clostridium tertium strain CP3 isolated from Peru.</title>
        <authorList>
            <person name="Hurtado R."/>
            <person name="Lima L."/>
            <person name="Sousa T."/>
            <person name="Jaiswal A.K."/>
            <person name="Tiwari S."/>
            <person name="Maturrano L."/>
            <person name="Brenig B."/>
            <person name="Azevedo V."/>
        </authorList>
    </citation>
    <scope>NUCLEOTIDE SEQUENCE</scope>
    <source>
        <strain evidence="1">CP3</strain>
    </source>
</reference>
<sequence>MDVLITGLMNDGYAARTSNDVRRTFNMKRSNGEFIGAFAPYGYKKDPENKNALIIDEEPEEVIRNIYHWYVEDGMSKK</sequence>
<evidence type="ECO:0000313" key="1">
    <source>
        <dbReference type="EMBL" id="MDC4240395.1"/>
    </source>
</evidence>
<proteinExistence type="predicted"/>
<dbReference type="RefSeq" id="WP_272470327.1">
    <property type="nucleotide sequence ID" value="NZ_JAMRYU010000009.1"/>
</dbReference>